<accession>A0A7R9U171</accession>
<organism evidence="3">
    <name type="scientific">Pinguiococcus pyrenoidosus</name>
    <dbReference type="NCBI Taxonomy" id="172671"/>
    <lineage>
        <taxon>Eukaryota</taxon>
        <taxon>Sar</taxon>
        <taxon>Stramenopiles</taxon>
        <taxon>Ochrophyta</taxon>
        <taxon>Pinguiophyceae</taxon>
        <taxon>Pinguiochrysidales</taxon>
        <taxon>Pinguiochrysidaceae</taxon>
        <taxon>Pinguiococcus</taxon>
    </lineage>
</organism>
<dbReference type="InterPro" id="IPR011990">
    <property type="entry name" value="TPR-like_helical_dom_sf"/>
</dbReference>
<feature type="transmembrane region" description="Helical" evidence="1">
    <location>
        <begin position="260"/>
        <end position="279"/>
    </location>
</feature>
<keyword evidence="1" id="KW-0812">Transmembrane</keyword>
<name>A0A7R9U171_9STRA</name>
<evidence type="ECO:0008006" key="4">
    <source>
        <dbReference type="Google" id="ProtNLM"/>
    </source>
</evidence>
<feature type="signal peptide" evidence="2">
    <location>
        <begin position="1"/>
        <end position="29"/>
    </location>
</feature>
<evidence type="ECO:0000313" key="3">
    <source>
        <dbReference type="EMBL" id="CAD8251167.1"/>
    </source>
</evidence>
<feature type="chain" id="PRO_5030555027" description="ER membrane protein complex subunit 2" evidence="2">
    <location>
        <begin position="30"/>
        <end position="281"/>
    </location>
</feature>
<dbReference type="EMBL" id="HBEA01000895">
    <property type="protein sequence ID" value="CAD8251167.1"/>
    <property type="molecule type" value="Transcribed_RNA"/>
</dbReference>
<evidence type="ECO:0000256" key="1">
    <source>
        <dbReference type="SAM" id="Phobius"/>
    </source>
</evidence>
<dbReference type="SUPFAM" id="SSF48452">
    <property type="entry name" value="TPR-like"/>
    <property type="match status" value="1"/>
</dbReference>
<evidence type="ECO:0000256" key="2">
    <source>
        <dbReference type="SAM" id="SignalP"/>
    </source>
</evidence>
<keyword evidence="1" id="KW-0472">Membrane</keyword>
<keyword evidence="2" id="KW-0732">Signal</keyword>
<reference evidence="3" key="1">
    <citation type="submission" date="2021-01" db="EMBL/GenBank/DDBJ databases">
        <authorList>
            <person name="Corre E."/>
            <person name="Pelletier E."/>
            <person name="Niang G."/>
            <person name="Scheremetjew M."/>
            <person name="Finn R."/>
            <person name="Kale V."/>
            <person name="Holt S."/>
            <person name="Cochrane G."/>
            <person name="Meng A."/>
            <person name="Brown T."/>
            <person name="Cohen L."/>
        </authorList>
    </citation>
    <scope>NUCLEOTIDE SEQUENCE</scope>
    <source>
        <strain evidence="3">CCMP2078</strain>
    </source>
</reference>
<sequence>MRADLGKMSAAFGPVFAAWILCGSQPTSAFPVLRLQRASTRLGVSSTSPSSQNADFSEEPVRVFGANFDRDLAGSNAVHMPELLADEVVDIASDDGVATLYFAEGVGAMKKGSYDAAVALFRRATAYAGGSRTRRGGQMQLWLCQALYASGEVAEAAALARKLSKEGSGNIKKAAKSLYLIFEAPPIKGVGNKVNFPPNMGMSETLRNSLNIEKVEKNNKVQYRTIARSWKKTEKGEEGPKAPVALSAVQAAMKERDETLAILMPALLLGAALFVYGHLVL</sequence>
<keyword evidence="1" id="KW-1133">Transmembrane helix</keyword>
<proteinExistence type="predicted"/>
<protein>
    <recommendedName>
        <fullName evidence="4">ER membrane protein complex subunit 2</fullName>
    </recommendedName>
</protein>
<gene>
    <name evidence="3" type="ORF">PPYR1160_LOCUS658</name>
</gene>
<dbReference type="AlphaFoldDB" id="A0A7R9U171"/>
<dbReference type="Gene3D" id="1.25.40.10">
    <property type="entry name" value="Tetratricopeptide repeat domain"/>
    <property type="match status" value="1"/>
</dbReference>